<dbReference type="Pfam" id="PF13336">
    <property type="entry name" value="AcetylCoA_hyd_C"/>
    <property type="match status" value="1"/>
</dbReference>
<comment type="caution">
    <text evidence="2">The sequence shown here is derived from an EMBL/GenBank/DDBJ whole genome shotgun (WGS) entry which is preliminary data.</text>
</comment>
<evidence type="ECO:0000259" key="1">
    <source>
        <dbReference type="Pfam" id="PF13336"/>
    </source>
</evidence>
<evidence type="ECO:0000313" key="3">
    <source>
        <dbReference type="Proteomes" id="UP000480266"/>
    </source>
</evidence>
<dbReference type="AlphaFoldDB" id="A0A7C9RGH0"/>
<dbReference type="SUPFAM" id="SSF100950">
    <property type="entry name" value="NagB/RpiA/CoA transferase-like"/>
    <property type="match status" value="1"/>
</dbReference>
<dbReference type="PANTHER" id="PTHR21432:SF20">
    <property type="entry name" value="ACETYL-COA HYDROLASE"/>
    <property type="match status" value="1"/>
</dbReference>
<dbReference type="InterPro" id="IPR026888">
    <property type="entry name" value="AcetylCoA_hyd_C"/>
</dbReference>
<dbReference type="Proteomes" id="UP000480266">
    <property type="component" value="Unassembled WGS sequence"/>
</dbReference>
<dbReference type="GO" id="GO:0016787">
    <property type="term" value="F:hydrolase activity"/>
    <property type="evidence" value="ECO:0007669"/>
    <property type="project" value="UniProtKB-KW"/>
</dbReference>
<organism evidence="2 3">
    <name type="scientific">Candidatus Afipia apatlaquensis</name>
    <dbReference type="NCBI Taxonomy" id="2712852"/>
    <lineage>
        <taxon>Bacteria</taxon>
        <taxon>Pseudomonadati</taxon>
        <taxon>Pseudomonadota</taxon>
        <taxon>Alphaproteobacteria</taxon>
        <taxon>Hyphomicrobiales</taxon>
        <taxon>Nitrobacteraceae</taxon>
        <taxon>Afipia</taxon>
    </lineage>
</organism>
<dbReference type="PANTHER" id="PTHR21432">
    <property type="entry name" value="ACETYL-COA HYDROLASE-RELATED"/>
    <property type="match status" value="1"/>
</dbReference>
<sequence>LIVRHRDSAAYREIMSRLAPGQALREAGPFTAGLYGVSEMFFEAFLALIDAGVLKREVDGALLHAAFFLGPKSFYRALREMKPEQIERIQMVPVSFTNQLYGGEDAKRRARVDARFVNNAMMATLMGAVVSDGLDNGQVVSGVGGQYNFVAQAFALEGARSMLTLESTRGSGKKVASNVRWSYGHTTIPRHLRDVIVTEYGVADLWGKSDADVIAAMLCVTDSRFQAELMRQAKDAGKLPRSYEIPAAHRENFPDRVAAALKPSRDAGLLPAFPFGSDFTDVEQRLIPALQILKEATASPLALLGLAWEGRRANHSAELAACLARMQLERPASFADRFYRALLIAALARSSQT</sequence>
<feature type="non-terminal residue" evidence="2">
    <location>
        <position position="1"/>
    </location>
</feature>
<dbReference type="GO" id="GO:0006083">
    <property type="term" value="P:acetate metabolic process"/>
    <property type="evidence" value="ECO:0007669"/>
    <property type="project" value="InterPro"/>
</dbReference>
<proteinExistence type="predicted"/>
<dbReference type="InterPro" id="IPR046433">
    <property type="entry name" value="ActCoA_hydro"/>
</dbReference>
<protein>
    <submittedName>
        <fullName evidence="2">Acetyl-CoA hydrolase</fullName>
    </submittedName>
</protein>
<dbReference type="Gene3D" id="3.40.1080.20">
    <property type="entry name" value="Acetyl-CoA hydrolase/transferase C-terminal domain"/>
    <property type="match status" value="1"/>
</dbReference>
<evidence type="ECO:0000313" key="2">
    <source>
        <dbReference type="EMBL" id="NGX96438.1"/>
    </source>
</evidence>
<reference evidence="2" key="1">
    <citation type="submission" date="2020-02" db="EMBL/GenBank/DDBJ databases">
        <title>Draft genome sequence of Candidatus Afipia apatlaquensis IBT-C3, a potential strain for decolorization of textile dyes.</title>
        <authorList>
            <person name="Sanchez-Reyes A."/>
            <person name="Breton-Deval L."/>
            <person name="Mangelson H."/>
            <person name="Sanchez-Flores A."/>
        </authorList>
    </citation>
    <scope>NUCLEOTIDE SEQUENCE [LARGE SCALE GENOMIC DNA]</scope>
    <source>
        <strain evidence="2">IBT-C3</strain>
    </source>
</reference>
<dbReference type="EMBL" id="JAAMRR010000758">
    <property type="protein sequence ID" value="NGX96438.1"/>
    <property type="molecule type" value="Genomic_DNA"/>
</dbReference>
<keyword evidence="3" id="KW-1185">Reference proteome</keyword>
<accession>A0A7C9RGH0</accession>
<dbReference type="GO" id="GO:0008775">
    <property type="term" value="F:acetate CoA-transferase activity"/>
    <property type="evidence" value="ECO:0007669"/>
    <property type="project" value="InterPro"/>
</dbReference>
<gene>
    <name evidence="2" type="ORF">G4V63_14820</name>
</gene>
<feature type="domain" description="Acetyl-CoA hydrolase/transferase C-terminal" evidence="1">
    <location>
        <begin position="70"/>
        <end position="233"/>
    </location>
</feature>
<keyword evidence="2" id="KW-0378">Hydrolase</keyword>
<dbReference type="InterPro" id="IPR038460">
    <property type="entry name" value="AcetylCoA_hyd_C_sf"/>
</dbReference>
<name>A0A7C9RGH0_9BRAD</name>
<dbReference type="InterPro" id="IPR037171">
    <property type="entry name" value="NagB/RpiA_transferase-like"/>
</dbReference>